<feature type="domain" description="Helicase HerA central" evidence="8">
    <location>
        <begin position="195"/>
        <end position="386"/>
    </location>
</feature>
<evidence type="ECO:0000256" key="4">
    <source>
        <dbReference type="ARBA" id="ARBA00022989"/>
    </source>
</evidence>
<feature type="transmembrane region" description="Helical" evidence="7">
    <location>
        <begin position="22"/>
        <end position="49"/>
    </location>
</feature>
<accession>A0A168W1D9</accession>
<gene>
    <name evidence="10" type="ORF">ABE65_011565</name>
</gene>
<keyword evidence="4 7" id="KW-1133">Transmembrane helix</keyword>
<evidence type="ECO:0000256" key="3">
    <source>
        <dbReference type="ARBA" id="ARBA00022692"/>
    </source>
</evidence>
<keyword evidence="5 7" id="KW-0472">Membrane</keyword>
<evidence type="ECO:0000313" key="10">
    <source>
        <dbReference type="EMBL" id="ANC77405.1"/>
    </source>
</evidence>
<dbReference type="InterPro" id="IPR032689">
    <property type="entry name" value="TraG-D_C"/>
</dbReference>
<dbReference type="InterPro" id="IPR027417">
    <property type="entry name" value="P-loop_NTPase"/>
</dbReference>
<dbReference type="AlphaFoldDB" id="A0A168W1D9"/>
<evidence type="ECO:0000256" key="1">
    <source>
        <dbReference type="ARBA" id="ARBA00004651"/>
    </source>
</evidence>
<evidence type="ECO:0000313" key="11">
    <source>
        <dbReference type="Proteomes" id="UP000076623"/>
    </source>
</evidence>
<dbReference type="KEGG" id="fpn:ABE65_011565"/>
<evidence type="ECO:0000256" key="7">
    <source>
        <dbReference type="SAM" id="Phobius"/>
    </source>
</evidence>
<dbReference type="Pfam" id="PF12696">
    <property type="entry name" value="TraG-D_C"/>
    <property type="match status" value="1"/>
</dbReference>
<feature type="transmembrane region" description="Helical" evidence="7">
    <location>
        <begin position="56"/>
        <end position="82"/>
    </location>
</feature>
<dbReference type="PANTHER" id="PTHR37937:SF1">
    <property type="entry name" value="CONJUGATIVE TRANSFER: DNA TRANSPORT"/>
    <property type="match status" value="1"/>
</dbReference>
<keyword evidence="11" id="KW-1185">Reference proteome</keyword>
<evidence type="ECO:0000259" key="8">
    <source>
        <dbReference type="Pfam" id="PF01935"/>
    </source>
</evidence>
<evidence type="ECO:0008006" key="12">
    <source>
        <dbReference type="Google" id="ProtNLM"/>
    </source>
</evidence>
<name>A0A168W1D9_9BACL</name>
<dbReference type="Proteomes" id="UP000076623">
    <property type="component" value="Chromosome"/>
</dbReference>
<dbReference type="SUPFAM" id="SSF52540">
    <property type="entry name" value="P-loop containing nucleoside triphosphate hydrolases"/>
    <property type="match status" value="1"/>
</dbReference>
<dbReference type="InterPro" id="IPR002789">
    <property type="entry name" value="HerA_central"/>
</dbReference>
<evidence type="ECO:0000256" key="6">
    <source>
        <dbReference type="SAM" id="MobiDB-lite"/>
    </source>
</evidence>
<proteinExistence type="predicted"/>
<evidence type="ECO:0000259" key="9">
    <source>
        <dbReference type="Pfam" id="PF12696"/>
    </source>
</evidence>
<evidence type="ECO:0000256" key="2">
    <source>
        <dbReference type="ARBA" id="ARBA00022475"/>
    </source>
</evidence>
<evidence type="ECO:0000256" key="5">
    <source>
        <dbReference type="ARBA" id="ARBA00023136"/>
    </source>
</evidence>
<feature type="domain" description="TraD/TraG TraM recognition site" evidence="9">
    <location>
        <begin position="494"/>
        <end position="584"/>
    </location>
</feature>
<keyword evidence="3 7" id="KW-0812">Transmembrane</keyword>
<dbReference type="RefSeq" id="WP_066394972.1">
    <property type="nucleotide sequence ID" value="NZ_CP015378.1"/>
</dbReference>
<dbReference type="STRING" id="1221500.ABE65_011565"/>
<feature type="region of interest" description="Disordered" evidence="6">
    <location>
        <begin position="344"/>
        <end position="373"/>
    </location>
</feature>
<organism evidence="10 11">
    <name type="scientific">Fictibacillus phosphorivorans</name>
    <dbReference type="NCBI Taxonomy" id="1221500"/>
    <lineage>
        <taxon>Bacteria</taxon>
        <taxon>Bacillati</taxon>
        <taxon>Bacillota</taxon>
        <taxon>Bacilli</taxon>
        <taxon>Bacillales</taxon>
        <taxon>Fictibacillaceae</taxon>
        <taxon>Fictibacillus</taxon>
    </lineage>
</organism>
<reference evidence="10 11" key="1">
    <citation type="submission" date="2016-04" db="EMBL/GenBank/DDBJ databases">
        <title>Complete genome sequence of Fictibacillus phosphorivorans G25-29, a strain toxic to nematodes.</title>
        <authorList>
            <person name="Zheng Z."/>
        </authorList>
    </citation>
    <scope>NUCLEOTIDE SEQUENCE [LARGE SCALE GENOMIC DNA]</scope>
    <source>
        <strain evidence="10 11">G25-29</strain>
    </source>
</reference>
<keyword evidence="2" id="KW-1003">Cell membrane</keyword>
<dbReference type="Gene3D" id="3.40.50.300">
    <property type="entry name" value="P-loop containing nucleotide triphosphate hydrolases"/>
    <property type="match status" value="2"/>
</dbReference>
<dbReference type="PANTHER" id="PTHR37937">
    <property type="entry name" value="CONJUGATIVE TRANSFER: DNA TRANSPORT"/>
    <property type="match status" value="1"/>
</dbReference>
<dbReference type="Pfam" id="PF01935">
    <property type="entry name" value="DUF87"/>
    <property type="match status" value="1"/>
</dbReference>
<feature type="transmembrane region" description="Helical" evidence="7">
    <location>
        <begin position="114"/>
        <end position="136"/>
    </location>
</feature>
<comment type="subcellular location">
    <subcellularLocation>
        <location evidence="1">Cell membrane</location>
        <topology evidence="1">Multi-pass membrane protein</topology>
    </subcellularLocation>
</comment>
<dbReference type="EMBL" id="CP015378">
    <property type="protein sequence ID" value="ANC77405.1"/>
    <property type="molecule type" value="Genomic_DNA"/>
</dbReference>
<protein>
    <recommendedName>
        <fullName evidence="12">DUF87 domain-containing protein</fullName>
    </recommendedName>
</protein>
<sequence length="655" mass="74821">MEPLMESREQPQSESDRLIGDLVLYLCVGVLILFFIVPAVTGLLPFFLLYTIKRDLYAYLCLSIGCSILMMLYASGTLFSYLGVLSGVNVPFVTDLVEQLFNQNRAYPVSSSSYLSVFALSLILGFLYYIYATYFFKRRITTKSEEVKRRKAEGRYKRFRDKRVSFLSQKQLQYRTTDKQSPFIGYTDTGEHLELKPHEMNYHMLATGGTGTGKTTLIASIMESALKQNKPVIFFDGKGERKSMLEFKALAEAYRKEVYLFSESDHHTYNPIKNGTPTETRDKLMSLFSFSTEGDGAYYTDIASRYLQLIIKLIDECNETRDLHTITKLTNLSQTKKLFQEKTTEQEISEEYETTVEVEPPQDDLDDFTGTPKQKETKVIKQTRNITVSVLSEKLQSIKNTLDDEFPSEIVEGCLTRLRMQLGELIESDLGSLFTEKEDGIDLRHITENNNVVIFSVSGSRYADYIKRIGKLVILDVNSLVAHRQAKGRQAIFAVYDEFSAYGDRRMVDIVNKSRSAGFECIISTQTLSDIDSVDPVMTEQIISNCNIIATGRVNSAKDAERIAEVFGTFQDQEVTQQVERKNNRLRQEADMGTVRDVERFKANPREIKNLQIGEIFINRKMVEEGLGDTYFRRVYVRNALDLGGLTNEKRILLP</sequence>
<dbReference type="GO" id="GO:0005886">
    <property type="term" value="C:plasma membrane"/>
    <property type="evidence" value="ECO:0007669"/>
    <property type="project" value="UniProtKB-SubCell"/>
</dbReference>
<feature type="compositionally biased region" description="Acidic residues" evidence="6">
    <location>
        <begin position="347"/>
        <end position="367"/>
    </location>
</feature>
<dbReference type="InterPro" id="IPR051539">
    <property type="entry name" value="T4SS-coupling_protein"/>
</dbReference>